<evidence type="ECO:0008006" key="3">
    <source>
        <dbReference type="Google" id="ProtNLM"/>
    </source>
</evidence>
<protein>
    <recommendedName>
        <fullName evidence="3">Prevent-host-death family protein</fullName>
    </recommendedName>
</protein>
<sequence>MSGRIGRPQLRLAAEHRGAQDLRGPAEHTGRVTAITRYGRPVAAVVPAALLHLLAPAHLGPRPMEATDLERIAERARSASRRPTSDQIDEALQDVRAESQAEALPTYLTRLESRLDALLQELRAVAQPDAGAADVVWAFRSVRAVLAESGAAAPEQLAGLPEDLTMADLLEAWAEKQQGGSR</sequence>
<accession>A0A066YGA9</accession>
<evidence type="ECO:0000313" key="2">
    <source>
        <dbReference type="Proteomes" id="UP000027178"/>
    </source>
</evidence>
<organism evidence="1 2">
    <name type="scientific">Kitasatospora cheerisanensis KCTC 2395</name>
    <dbReference type="NCBI Taxonomy" id="1348663"/>
    <lineage>
        <taxon>Bacteria</taxon>
        <taxon>Bacillati</taxon>
        <taxon>Actinomycetota</taxon>
        <taxon>Actinomycetes</taxon>
        <taxon>Kitasatosporales</taxon>
        <taxon>Streptomycetaceae</taxon>
        <taxon>Kitasatospora</taxon>
    </lineage>
</organism>
<dbReference type="Proteomes" id="UP000027178">
    <property type="component" value="Unassembled WGS sequence"/>
</dbReference>
<comment type="caution">
    <text evidence="1">The sequence shown here is derived from an EMBL/GenBank/DDBJ whole genome shotgun (WGS) entry which is preliminary data.</text>
</comment>
<dbReference type="AlphaFoldDB" id="A0A066YGA9"/>
<evidence type="ECO:0000313" key="1">
    <source>
        <dbReference type="EMBL" id="KDN80533.1"/>
    </source>
</evidence>
<reference evidence="1 2" key="1">
    <citation type="submission" date="2014-05" db="EMBL/GenBank/DDBJ databases">
        <title>Draft Genome Sequence of Kitasatospora cheerisanensis KCTC 2395.</title>
        <authorList>
            <person name="Nam D.H."/>
        </authorList>
    </citation>
    <scope>NUCLEOTIDE SEQUENCE [LARGE SCALE GENOMIC DNA]</scope>
    <source>
        <strain evidence="1 2">KCTC 2395</strain>
    </source>
</reference>
<dbReference type="HOGENOM" id="CLU_1480170_0_0_11"/>
<gene>
    <name evidence="1" type="ORF">KCH_76800</name>
</gene>
<keyword evidence="2" id="KW-1185">Reference proteome</keyword>
<proteinExistence type="predicted"/>
<name>A0A066YGA9_9ACTN</name>
<dbReference type="EMBL" id="JNBY01000172">
    <property type="protein sequence ID" value="KDN80533.1"/>
    <property type="molecule type" value="Genomic_DNA"/>
</dbReference>
<dbReference type="PATRIC" id="fig|1348663.4.peg.7419"/>